<gene>
    <name evidence="4" type="ORF">F2Q70_00007097</name>
</gene>
<feature type="domain" description="ACT" evidence="3">
    <location>
        <begin position="233"/>
        <end position="307"/>
    </location>
</feature>
<dbReference type="EMBL" id="QGKY02000089">
    <property type="protein sequence ID" value="KAF2614105.1"/>
    <property type="molecule type" value="Genomic_DNA"/>
</dbReference>
<dbReference type="InterPro" id="IPR040217">
    <property type="entry name" value="ACR1-12"/>
</dbReference>
<dbReference type="AlphaFoldDB" id="A0A8S9M2S5"/>
<proteinExistence type="predicted"/>
<comment type="caution">
    <text evidence="4">The sequence shown here is derived from an EMBL/GenBank/DDBJ whole genome shotgun (WGS) entry which is preliminary data.</text>
</comment>
<dbReference type="GO" id="GO:0009570">
    <property type="term" value="C:chloroplast stroma"/>
    <property type="evidence" value="ECO:0007669"/>
    <property type="project" value="TreeGrafter"/>
</dbReference>
<comment type="function">
    <text evidence="2">Binds amino acids.</text>
</comment>
<evidence type="ECO:0000259" key="3">
    <source>
        <dbReference type="PROSITE" id="PS51671"/>
    </source>
</evidence>
<evidence type="ECO:0000256" key="2">
    <source>
        <dbReference type="RuleBase" id="RU369043"/>
    </source>
</evidence>
<evidence type="ECO:0000313" key="4">
    <source>
        <dbReference type="EMBL" id="KAF2614105.1"/>
    </source>
</evidence>
<protein>
    <recommendedName>
        <fullName evidence="2">ACT domain-containing protein ACR</fullName>
    </recommendedName>
    <alternativeName>
        <fullName evidence="2">Protein ACT DOMAIN REPEATS</fullName>
    </alternativeName>
</protein>
<dbReference type="InterPro" id="IPR045865">
    <property type="entry name" value="ACT-like_dom_sf"/>
</dbReference>
<accession>A0A8S9M2S5</accession>
<keyword evidence="1 2" id="KW-0677">Repeat</keyword>
<dbReference type="SUPFAM" id="SSF55021">
    <property type="entry name" value="ACT-like"/>
    <property type="match status" value="1"/>
</dbReference>
<dbReference type="PANTHER" id="PTHR31096">
    <property type="entry name" value="ACT DOMAIN-CONTAINING PROTEIN ACR4-RELATED"/>
    <property type="match status" value="1"/>
</dbReference>
<evidence type="ECO:0000256" key="1">
    <source>
        <dbReference type="ARBA" id="ARBA00022737"/>
    </source>
</evidence>
<dbReference type="PROSITE" id="PS51671">
    <property type="entry name" value="ACT"/>
    <property type="match status" value="1"/>
</dbReference>
<dbReference type="GO" id="GO:0016597">
    <property type="term" value="F:amino acid binding"/>
    <property type="evidence" value="ECO:0007669"/>
    <property type="project" value="UniProtKB-UniRule"/>
</dbReference>
<organism evidence="4">
    <name type="scientific">Brassica cretica</name>
    <name type="common">Mustard</name>
    <dbReference type="NCBI Taxonomy" id="69181"/>
    <lineage>
        <taxon>Eukaryota</taxon>
        <taxon>Viridiplantae</taxon>
        <taxon>Streptophyta</taxon>
        <taxon>Embryophyta</taxon>
        <taxon>Tracheophyta</taxon>
        <taxon>Spermatophyta</taxon>
        <taxon>Magnoliopsida</taxon>
        <taxon>eudicotyledons</taxon>
        <taxon>Gunneridae</taxon>
        <taxon>Pentapetalae</taxon>
        <taxon>rosids</taxon>
        <taxon>malvids</taxon>
        <taxon>Brassicales</taxon>
        <taxon>Brassicaceae</taxon>
        <taxon>Brassiceae</taxon>
        <taxon>Brassica</taxon>
    </lineage>
</organism>
<dbReference type="GO" id="GO:0009535">
    <property type="term" value="C:chloroplast thylakoid membrane"/>
    <property type="evidence" value="ECO:0007669"/>
    <property type="project" value="TreeGrafter"/>
</dbReference>
<dbReference type="InterPro" id="IPR002912">
    <property type="entry name" value="ACT_dom"/>
</dbReference>
<dbReference type="PANTHER" id="PTHR31096:SF75">
    <property type="entry name" value="ACT DOMAIN-CONTAINING PROTEIN ACR"/>
    <property type="match status" value="1"/>
</dbReference>
<name>A0A8S9M2S5_BRACR</name>
<sequence length="314" mass="34963">MALSNIIFSPTHSRPISRQARFPAQIPPPDLSLALFGDRRKFVEGVMPLLTLRLAAAFFLRCRFYSHVLARMRNRVNASINSTNASSIPSYPKSEDDEDFVPMPMVLIDQDADPEATIVQLSFGDRLGALIDTMRALKDLGLDVIKGTVTTKGSVKQTRFSITKLDTGRKVENPDLLEQIRLTIINNLLKYHPECSEQLAMGETFGIKAPEKKVDVDIATHIHVKEDGPKRSLLCIETADRPGLVVEMIKVMADINIDVESAEIDTEGLVAKDKFHVSYQGQALNNTLSQGWTELDRVRLDLRITGPERPLGSE</sequence>
<reference evidence="4" key="1">
    <citation type="submission" date="2019-12" db="EMBL/GenBank/DDBJ databases">
        <title>Genome sequencing and annotation of Brassica cretica.</title>
        <authorList>
            <person name="Studholme D.J."/>
            <person name="Sarris P.F."/>
        </authorList>
    </citation>
    <scope>NUCLEOTIDE SEQUENCE</scope>
    <source>
        <strain evidence="4">PFS-102/07</strain>
        <tissue evidence="4">Leaf</tissue>
    </source>
</reference>